<keyword evidence="2" id="KW-1133">Transmembrane helix</keyword>
<organism evidence="3 4">
    <name type="scientific">Cellulosimicrobium cellulans</name>
    <name type="common">Arthrobacter luteus</name>
    <dbReference type="NCBI Taxonomy" id="1710"/>
    <lineage>
        <taxon>Bacteria</taxon>
        <taxon>Bacillati</taxon>
        <taxon>Actinomycetota</taxon>
        <taxon>Actinomycetes</taxon>
        <taxon>Micrococcales</taxon>
        <taxon>Promicromonosporaceae</taxon>
        <taxon>Cellulosimicrobium</taxon>
    </lineage>
</organism>
<feature type="region of interest" description="Disordered" evidence="1">
    <location>
        <begin position="1"/>
        <end position="28"/>
    </location>
</feature>
<dbReference type="AlphaFoldDB" id="A0A1Y0HVD2"/>
<dbReference type="Proteomes" id="UP000196228">
    <property type="component" value="Chromosome"/>
</dbReference>
<name>A0A1Y0HVD2_CELCE</name>
<accession>A0A1Y0HVD2</accession>
<protein>
    <submittedName>
        <fullName evidence="3">Uncharacterized protein</fullName>
    </submittedName>
</protein>
<dbReference type="OrthoDB" id="9998597at2"/>
<dbReference type="KEGG" id="cceu:CBR64_12335"/>
<dbReference type="EMBL" id="CP021383">
    <property type="protein sequence ID" value="ARU52138.1"/>
    <property type="molecule type" value="Genomic_DNA"/>
</dbReference>
<sequence>MTASRDDLDGPTAAPPVDAPGWGSASETAAELTGLPGNPGFLSPGVPAFAVRDRRGRAVVETPLPPRAQTRYLTRLVLGSGVLVAVVGGVALALLAGHLLGPGALPGGRQAPWWLVVALAVVTLPACVLLLGVHTVSHGASGSARVASRLTWATALLALALGTGTVVGLDLAGVAHPLARDLALEPLLALAGVAVGALACGVVAVLATTEAQLEARAVQERLRTLRRDGVRTPGSLVDRRYQGAWTDDARPRFDATVAYGPPGVERSVEVLLVAPQDRVPLPGAPVVVVHEVRDAADAADAADAVARSRRRGRQPAPDRWLDDLLLVELDQSRPVAYDPDVAAFAKEESASGS</sequence>
<gene>
    <name evidence="3" type="ORF">CBR64_12335</name>
</gene>
<feature type="transmembrane region" description="Helical" evidence="2">
    <location>
        <begin position="187"/>
        <end position="207"/>
    </location>
</feature>
<dbReference type="RefSeq" id="WP_087471149.1">
    <property type="nucleotide sequence ID" value="NZ_CP021383.1"/>
</dbReference>
<feature type="transmembrane region" description="Helical" evidence="2">
    <location>
        <begin position="154"/>
        <end position="175"/>
    </location>
</feature>
<feature type="transmembrane region" description="Helical" evidence="2">
    <location>
        <begin position="76"/>
        <end position="101"/>
    </location>
</feature>
<evidence type="ECO:0000256" key="1">
    <source>
        <dbReference type="SAM" id="MobiDB-lite"/>
    </source>
</evidence>
<evidence type="ECO:0000313" key="4">
    <source>
        <dbReference type="Proteomes" id="UP000196228"/>
    </source>
</evidence>
<feature type="transmembrane region" description="Helical" evidence="2">
    <location>
        <begin position="113"/>
        <end position="133"/>
    </location>
</feature>
<keyword evidence="2" id="KW-0812">Transmembrane</keyword>
<reference evidence="3 4" key="1">
    <citation type="submission" date="2017-05" db="EMBL/GenBank/DDBJ databases">
        <authorList>
            <person name="Song R."/>
            <person name="Chenine A.L."/>
            <person name="Ruprecht R.M."/>
        </authorList>
    </citation>
    <scope>NUCLEOTIDE SEQUENCE [LARGE SCALE GENOMIC DNA]</scope>
    <source>
        <strain evidence="3 4">PSBB019</strain>
    </source>
</reference>
<evidence type="ECO:0000313" key="3">
    <source>
        <dbReference type="EMBL" id="ARU52138.1"/>
    </source>
</evidence>
<evidence type="ECO:0000256" key="2">
    <source>
        <dbReference type="SAM" id="Phobius"/>
    </source>
</evidence>
<keyword evidence="2" id="KW-0472">Membrane</keyword>
<proteinExistence type="predicted"/>